<evidence type="ECO:0000313" key="2">
    <source>
        <dbReference type="Proteomes" id="UP001177021"/>
    </source>
</evidence>
<name>A0ACB0KWC5_TRIPR</name>
<accession>A0ACB0KWC5</accession>
<reference evidence="1" key="1">
    <citation type="submission" date="2023-10" db="EMBL/GenBank/DDBJ databases">
        <authorList>
            <person name="Rodriguez Cubillos JULIANA M."/>
            <person name="De Vega J."/>
        </authorList>
    </citation>
    <scope>NUCLEOTIDE SEQUENCE</scope>
</reference>
<dbReference type="Proteomes" id="UP001177021">
    <property type="component" value="Unassembled WGS sequence"/>
</dbReference>
<organism evidence="1 2">
    <name type="scientific">Trifolium pratense</name>
    <name type="common">Red clover</name>
    <dbReference type="NCBI Taxonomy" id="57577"/>
    <lineage>
        <taxon>Eukaryota</taxon>
        <taxon>Viridiplantae</taxon>
        <taxon>Streptophyta</taxon>
        <taxon>Embryophyta</taxon>
        <taxon>Tracheophyta</taxon>
        <taxon>Spermatophyta</taxon>
        <taxon>Magnoliopsida</taxon>
        <taxon>eudicotyledons</taxon>
        <taxon>Gunneridae</taxon>
        <taxon>Pentapetalae</taxon>
        <taxon>rosids</taxon>
        <taxon>fabids</taxon>
        <taxon>Fabales</taxon>
        <taxon>Fabaceae</taxon>
        <taxon>Papilionoideae</taxon>
        <taxon>50 kb inversion clade</taxon>
        <taxon>NPAAA clade</taxon>
        <taxon>Hologalegina</taxon>
        <taxon>IRL clade</taxon>
        <taxon>Trifolieae</taxon>
        <taxon>Trifolium</taxon>
    </lineage>
</organism>
<sequence length="1907" mass="213333">MAGASHFSNDIEDAAPPASPRLSPALIPDHQALPESDPRDGQEISWTSEDGDLVVLTEKQAGKRPQSEQGKSAETDLSAASVTNAELASLIAALKQTTEALQGQNRRMDEQNARLDRLERKQRFSRNNSPPRRTPASQSPPRQEVVRQRRPALERIEQPNKKRDHVSPPREGISSPIVKKGKTVDRTPPRSQFSRSPTPDREDSPPLNSHESDEEDPRCPLSHDILQAPVPKGFERPPALPAYDGLTDPDEHIASINATLNFLRVSGAIRCRIFPTTLRKGAMAWYHSLPPRSIVSWMDLSDQFRRHFTASRKQPKTEAVLDAIFQGDNESLRSFIERFNKEAVQLSYHHYTFPKPSTTSELLAATCKHKPSSQIIKNYKNFNKFFEKMSQSSGSAQIKNKITDTVKTRSKSKKEGTTVVVDAMPLSSIPATTSKKKKSAKSTKKVSESSPSISIKSDSVRSKKKKPQSPIKRGLSMSDLYLNKDPSETANVESHDVASGKNANVESSVKSVSEKVNQEKPSVEENPSTVETLGKTQNIAENVGVSNNPSVPENMTVPTNVITDVTEKSQEKAVVTDAPTGVEPSSIPTDAEKDVEASKGGSSPHANTATGSFGSGSNTEASTEEEVNKDSTPEDVADSEPENETGEDSEKTTNEEHDIVDVDEAPSEEDLQPPPTQKGIGRILRSRTTTPAPAVTTTPVVTKKAKDTTLKHVKYGPKKGWSKPIPPPEKNKAIADLMAVPSTAHLKMKYYTHKGQVATLHGDIEAARRVFNASSKGNEYIGQLPEPKKSKAAASLPLPEISSIDLDSRFSKQESKDEKKLRKEMKEDDEASQEHRRPVPDGEFELIPFGEDPNRAVKIGTGLPELARKQLEACLKENADLFAWHASEMPGLDPNVACHQLTIDPAALPVVQRRRRQSPEKSEAAEKCVKDLLEANFISEARYTTWLSNVVLVKKSNGKWRMCCDYTDLNRACPKDSYPLPCIDKLVDNSSGFKLLSFMDAYSGYNQIPMAVADREKTAFMTESGNYYYKVMPFGLKNAGATYQRMMNKVFRGQIGDMLEVYMDDMIVKSPEELDHVRHLRKVFEQARKHNMRFNPEKCTFGVRAGKFLGFYLTERGIEANPDKCRAFAELPTPSDKKSIQTLNGMLTSLSRFVSKSAQHALPFFKLLKKEAVFEWTDECEQALQHLKKALSEPPVLSRPSDEEVLYLYLSVASEAVSAALIRETNEGQKPVYFTSKALQGPELRYQQIEKIALALVYAARRLRHYFLAHTIVVRTDQPIKSLLGRPDMAGRMLKWSLELSEFDIRYESRKALKAQVLADFVAEMTSSSPTVDGADKWIIFVDGASSATGAGAGIILENENGLLIEVSLALSFPTSNNQAEYEAFLAGLRLAEDLQAKEIKIYTDSQLVASQVLGEYQTKNDNLSEYLVLVKEKITKFNSVEILHVPREHNKRADILSKLASTKRKGGNKSVIQEILPRPSIEKPSKVVDINVIGNKDCWMTPVYNFLEHGTLPDDQKQAAVVRRRACSYVILDGKLYRRGFSIPLLKCVDEDTADYILREVHEGINAQHLGGRSLARKALRAGYYWPTMQQDAKDHVKKCDKCQRHGDMHLAPPRELKSLSSPWPFAWWGMDLLGPFTKGLYQNRYLIVAVDYFTKWVEAEPLSDITSLRVLRFFKRNVLARFGIPQVVVTDNGTQFTDKDFQAFLVALGTKQHFTSVEHPQTNGQAEAANKVILRGLRRRLDQNKKKWVEELDNVLWAYRTTPHSTTGETPFRMVYGTEAVIPVEIGEPSRRTEQPLDEEQNDEALREELDLVEEIRTGASLKEATLKQKIAARHDTKVIKREFEVGSLVLRRNADSQDGKLAPNWEGPYRVIDKTENGAYYLEDLRGKKLPRPWNAQKLKQYYS</sequence>
<keyword evidence="2" id="KW-1185">Reference proteome</keyword>
<dbReference type="EMBL" id="CASHSV030000311">
    <property type="protein sequence ID" value="CAJ2660657.1"/>
    <property type="molecule type" value="Genomic_DNA"/>
</dbReference>
<evidence type="ECO:0000313" key="1">
    <source>
        <dbReference type="EMBL" id="CAJ2660657.1"/>
    </source>
</evidence>
<comment type="caution">
    <text evidence="1">The sequence shown here is derived from an EMBL/GenBank/DDBJ whole genome shotgun (WGS) entry which is preliminary data.</text>
</comment>
<protein>
    <submittedName>
        <fullName evidence="1">Uncharacterized protein</fullName>
    </submittedName>
</protein>
<gene>
    <name evidence="1" type="ORF">MILVUS5_LOCUS26569</name>
</gene>
<proteinExistence type="predicted"/>